<evidence type="ECO:0000313" key="3">
    <source>
        <dbReference type="EnsemblPlants" id="PAC:32944507.CDS.1"/>
    </source>
</evidence>
<dbReference type="InParanoid" id="A0A2K1KTI8"/>
<evidence type="ECO:0000313" key="2">
    <source>
        <dbReference type="EMBL" id="PNR57104.1"/>
    </source>
</evidence>
<feature type="compositionally biased region" description="Basic and acidic residues" evidence="1">
    <location>
        <begin position="1"/>
        <end position="10"/>
    </location>
</feature>
<dbReference type="EMBL" id="ABEU02000003">
    <property type="protein sequence ID" value="PNR57104.1"/>
    <property type="molecule type" value="Genomic_DNA"/>
</dbReference>
<dbReference type="EnsemblPlants" id="Pp3c3_6870V3.2">
    <property type="protein sequence ID" value="PAC:32944508.CDS.1"/>
    <property type="gene ID" value="Pp3c3_6870"/>
</dbReference>
<dbReference type="EnsemblPlants" id="Pp3c3_6870V3.1">
    <property type="protein sequence ID" value="PAC:32944507.CDS.1"/>
    <property type="gene ID" value="Pp3c3_6870"/>
</dbReference>
<evidence type="ECO:0000313" key="4">
    <source>
        <dbReference type="Proteomes" id="UP000006727"/>
    </source>
</evidence>
<gene>
    <name evidence="2" type="ORF">PHYPA_004097</name>
</gene>
<evidence type="ECO:0000256" key="1">
    <source>
        <dbReference type="SAM" id="MobiDB-lite"/>
    </source>
</evidence>
<reference evidence="2 4" key="2">
    <citation type="journal article" date="2018" name="Plant J.">
        <title>The Physcomitrella patens chromosome-scale assembly reveals moss genome structure and evolution.</title>
        <authorList>
            <person name="Lang D."/>
            <person name="Ullrich K.K."/>
            <person name="Murat F."/>
            <person name="Fuchs J."/>
            <person name="Jenkins J."/>
            <person name="Haas F.B."/>
            <person name="Piednoel M."/>
            <person name="Gundlach H."/>
            <person name="Van Bel M."/>
            <person name="Meyberg R."/>
            <person name="Vives C."/>
            <person name="Morata J."/>
            <person name="Symeonidi A."/>
            <person name="Hiss M."/>
            <person name="Muchero W."/>
            <person name="Kamisugi Y."/>
            <person name="Saleh O."/>
            <person name="Blanc G."/>
            <person name="Decker E.L."/>
            <person name="van Gessel N."/>
            <person name="Grimwood J."/>
            <person name="Hayes R.D."/>
            <person name="Graham S.W."/>
            <person name="Gunter L.E."/>
            <person name="McDaniel S.F."/>
            <person name="Hoernstein S.N.W."/>
            <person name="Larsson A."/>
            <person name="Li F.W."/>
            <person name="Perroud P.F."/>
            <person name="Phillips J."/>
            <person name="Ranjan P."/>
            <person name="Rokshar D.S."/>
            <person name="Rothfels C.J."/>
            <person name="Schneider L."/>
            <person name="Shu S."/>
            <person name="Stevenson D.W."/>
            <person name="Thummler F."/>
            <person name="Tillich M."/>
            <person name="Villarreal Aguilar J.C."/>
            <person name="Widiez T."/>
            <person name="Wong G.K."/>
            <person name="Wymore A."/>
            <person name="Zhang Y."/>
            <person name="Zimmer A.D."/>
            <person name="Quatrano R.S."/>
            <person name="Mayer K.F.X."/>
            <person name="Goodstein D."/>
            <person name="Casacuberta J.M."/>
            <person name="Vandepoele K."/>
            <person name="Reski R."/>
            <person name="Cuming A.C."/>
            <person name="Tuskan G.A."/>
            <person name="Maumus F."/>
            <person name="Salse J."/>
            <person name="Schmutz J."/>
            <person name="Rensing S.A."/>
        </authorList>
    </citation>
    <scope>NUCLEOTIDE SEQUENCE [LARGE SCALE GENOMIC DNA]</scope>
    <source>
        <strain evidence="3 4">cv. Gransden 2004</strain>
    </source>
</reference>
<reference evidence="3" key="3">
    <citation type="submission" date="2020-12" db="UniProtKB">
        <authorList>
            <consortium name="EnsemblPlants"/>
        </authorList>
    </citation>
    <scope>IDENTIFICATION</scope>
</reference>
<proteinExistence type="predicted"/>
<name>A0A2K1KTI8_PHYPA</name>
<keyword evidence="4" id="KW-1185">Reference proteome</keyword>
<dbReference type="PaxDb" id="3218-PP1S296_29V6.1"/>
<dbReference type="Proteomes" id="UP000006727">
    <property type="component" value="Chromosome 3"/>
</dbReference>
<feature type="compositionally biased region" description="Polar residues" evidence="1">
    <location>
        <begin position="17"/>
        <end position="27"/>
    </location>
</feature>
<reference evidence="2 4" key="1">
    <citation type="journal article" date="2008" name="Science">
        <title>The Physcomitrella genome reveals evolutionary insights into the conquest of land by plants.</title>
        <authorList>
            <person name="Rensing S."/>
            <person name="Lang D."/>
            <person name="Zimmer A."/>
            <person name="Terry A."/>
            <person name="Salamov A."/>
            <person name="Shapiro H."/>
            <person name="Nishiyama T."/>
            <person name="Perroud P.-F."/>
            <person name="Lindquist E."/>
            <person name="Kamisugi Y."/>
            <person name="Tanahashi T."/>
            <person name="Sakakibara K."/>
            <person name="Fujita T."/>
            <person name="Oishi K."/>
            <person name="Shin-I T."/>
            <person name="Kuroki Y."/>
            <person name="Toyoda A."/>
            <person name="Suzuki Y."/>
            <person name="Hashimoto A."/>
            <person name="Yamaguchi K."/>
            <person name="Sugano A."/>
            <person name="Kohara Y."/>
            <person name="Fujiyama A."/>
            <person name="Anterola A."/>
            <person name="Aoki S."/>
            <person name="Ashton N."/>
            <person name="Barbazuk W.B."/>
            <person name="Barker E."/>
            <person name="Bennetzen J."/>
            <person name="Bezanilla M."/>
            <person name="Blankenship R."/>
            <person name="Cho S.H."/>
            <person name="Dutcher S."/>
            <person name="Estelle M."/>
            <person name="Fawcett J.A."/>
            <person name="Gundlach H."/>
            <person name="Hanada K."/>
            <person name="Heyl A."/>
            <person name="Hicks K.A."/>
            <person name="Hugh J."/>
            <person name="Lohr M."/>
            <person name="Mayer K."/>
            <person name="Melkozernov A."/>
            <person name="Murata T."/>
            <person name="Nelson D."/>
            <person name="Pils B."/>
            <person name="Prigge M."/>
            <person name="Reiss B."/>
            <person name="Renner T."/>
            <person name="Rombauts S."/>
            <person name="Rushton P."/>
            <person name="Sanderfoot A."/>
            <person name="Schween G."/>
            <person name="Shiu S.-H."/>
            <person name="Stueber K."/>
            <person name="Theodoulou F.L."/>
            <person name="Tu H."/>
            <person name="Van de Peer Y."/>
            <person name="Verrier P.J."/>
            <person name="Waters E."/>
            <person name="Wood A."/>
            <person name="Yang L."/>
            <person name="Cove D."/>
            <person name="Cuming A."/>
            <person name="Hasebe M."/>
            <person name="Lucas S."/>
            <person name="Mishler D.B."/>
            <person name="Reski R."/>
            <person name="Grigoriev I."/>
            <person name="Quatrano R.S."/>
            <person name="Boore J.L."/>
        </authorList>
    </citation>
    <scope>NUCLEOTIDE SEQUENCE [LARGE SCALE GENOMIC DNA]</scope>
    <source>
        <strain evidence="3 4">cv. Gransden 2004</strain>
    </source>
</reference>
<dbReference type="Gramene" id="Pp3c3_6870V3.2">
    <property type="protein sequence ID" value="PAC:32944508.CDS.1"/>
    <property type="gene ID" value="Pp3c3_6870"/>
</dbReference>
<sequence length="103" mass="11776">MLNKSSETHPKACHAVRNSQRQTSHSLSMDEQHRPSYKLPATHRLVVKRQGYSEQAETKSSYVCKSELSSLCRELRSLYRISLSQTNQPTNPGLGTERLSWCK</sequence>
<organism evidence="2">
    <name type="scientific">Physcomitrium patens</name>
    <name type="common">Spreading-leaved earth moss</name>
    <name type="synonym">Physcomitrella patens</name>
    <dbReference type="NCBI Taxonomy" id="3218"/>
    <lineage>
        <taxon>Eukaryota</taxon>
        <taxon>Viridiplantae</taxon>
        <taxon>Streptophyta</taxon>
        <taxon>Embryophyta</taxon>
        <taxon>Bryophyta</taxon>
        <taxon>Bryophytina</taxon>
        <taxon>Bryopsida</taxon>
        <taxon>Funariidae</taxon>
        <taxon>Funariales</taxon>
        <taxon>Funariaceae</taxon>
        <taxon>Physcomitrium</taxon>
    </lineage>
</organism>
<dbReference type="Gramene" id="Pp3c3_6870V3.1">
    <property type="protein sequence ID" value="PAC:32944507.CDS.1"/>
    <property type="gene ID" value="Pp3c3_6870"/>
</dbReference>
<protein>
    <submittedName>
        <fullName evidence="2 3">Uncharacterized protein</fullName>
    </submittedName>
</protein>
<dbReference type="AlphaFoldDB" id="A0A2K1KTI8"/>
<feature type="region of interest" description="Disordered" evidence="1">
    <location>
        <begin position="1"/>
        <end position="40"/>
    </location>
</feature>
<accession>A0A2K1KTI8</accession>